<evidence type="ECO:0000313" key="1">
    <source>
        <dbReference type="EMBL" id="NYG59584.1"/>
    </source>
</evidence>
<dbReference type="EMBL" id="JACCAA010000001">
    <property type="protein sequence ID" value="NYG59584.1"/>
    <property type="molecule type" value="Genomic_DNA"/>
</dbReference>
<protein>
    <recommendedName>
        <fullName evidence="3">Immunity protein Imm1</fullName>
    </recommendedName>
</protein>
<reference evidence="1 2" key="1">
    <citation type="submission" date="2020-07" db="EMBL/GenBank/DDBJ databases">
        <title>Sequencing the genomes of 1000 actinobacteria strains.</title>
        <authorList>
            <person name="Klenk H.-P."/>
        </authorList>
    </citation>
    <scope>NUCLEOTIDE SEQUENCE [LARGE SCALE GENOMIC DNA]</scope>
    <source>
        <strain evidence="1 2">DSM 23819</strain>
    </source>
</reference>
<gene>
    <name evidence="1" type="ORF">BJ980_002507</name>
</gene>
<proteinExistence type="predicted"/>
<comment type="caution">
    <text evidence="1">The sequence shown here is derived from an EMBL/GenBank/DDBJ whole genome shotgun (WGS) entry which is preliminary data.</text>
</comment>
<name>A0A7Y9S233_9ACTN</name>
<accession>A0A7Y9S233</accession>
<evidence type="ECO:0000313" key="2">
    <source>
        <dbReference type="Proteomes" id="UP000540656"/>
    </source>
</evidence>
<keyword evidence="2" id="KW-1185">Reference proteome</keyword>
<dbReference type="InterPro" id="IPR025680">
    <property type="entry name" value="DddI"/>
</dbReference>
<dbReference type="Pfam" id="PF14430">
    <property type="entry name" value="Imm1"/>
    <property type="match status" value="1"/>
</dbReference>
<sequence length="67" mass="7476">MFWESAEPPYFQSRGTGSADERIDFAYDGQETELPSSVLIGRELAVAALMEFADSGRRPDCVAWDET</sequence>
<dbReference type="AlphaFoldDB" id="A0A7Y9S233"/>
<dbReference type="Proteomes" id="UP000540656">
    <property type="component" value="Unassembled WGS sequence"/>
</dbReference>
<organism evidence="1 2">
    <name type="scientific">Nocardioides daedukensis</name>
    <dbReference type="NCBI Taxonomy" id="634462"/>
    <lineage>
        <taxon>Bacteria</taxon>
        <taxon>Bacillati</taxon>
        <taxon>Actinomycetota</taxon>
        <taxon>Actinomycetes</taxon>
        <taxon>Propionibacteriales</taxon>
        <taxon>Nocardioidaceae</taxon>
        <taxon>Nocardioides</taxon>
    </lineage>
</organism>
<evidence type="ECO:0008006" key="3">
    <source>
        <dbReference type="Google" id="ProtNLM"/>
    </source>
</evidence>